<proteinExistence type="predicted"/>
<gene>
    <name evidence="1" type="ORF">THASP1DRAFT_31530</name>
</gene>
<dbReference type="AlphaFoldDB" id="A0A4P9XLC3"/>
<evidence type="ECO:0000313" key="1">
    <source>
        <dbReference type="EMBL" id="RKP06658.1"/>
    </source>
</evidence>
<reference evidence="2" key="1">
    <citation type="journal article" date="2018" name="Nat. Microbiol.">
        <title>Leveraging single-cell genomics to expand the fungal tree of life.</title>
        <authorList>
            <person name="Ahrendt S.R."/>
            <person name="Quandt C.A."/>
            <person name="Ciobanu D."/>
            <person name="Clum A."/>
            <person name="Salamov A."/>
            <person name="Andreopoulos B."/>
            <person name="Cheng J.F."/>
            <person name="Woyke T."/>
            <person name="Pelin A."/>
            <person name="Henrissat B."/>
            <person name="Reynolds N.K."/>
            <person name="Benny G.L."/>
            <person name="Smith M.E."/>
            <person name="James T.Y."/>
            <person name="Grigoriev I.V."/>
        </authorList>
    </citation>
    <scope>NUCLEOTIDE SEQUENCE [LARGE SCALE GENOMIC DNA]</scope>
    <source>
        <strain evidence="2">RSA 1356</strain>
    </source>
</reference>
<dbReference type="EMBL" id="KZ992842">
    <property type="protein sequence ID" value="RKP06658.1"/>
    <property type="molecule type" value="Genomic_DNA"/>
</dbReference>
<sequence length="121" mass="13859">MVSRTAAFVCGALVTGGALFYQREYVRSDARMLRRRLRDAGDQLEFALSKRPYVSKEVAAKEHPYEPTSLPNHLLRRLGRIWDNDVVPTWRARWNRQVSGVADRLTSLETNAETLKVNRSA</sequence>
<organism evidence="1 2">
    <name type="scientific">Thamnocephalis sphaerospora</name>
    <dbReference type="NCBI Taxonomy" id="78915"/>
    <lineage>
        <taxon>Eukaryota</taxon>
        <taxon>Fungi</taxon>
        <taxon>Fungi incertae sedis</taxon>
        <taxon>Zoopagomycota</taxon>
        <taxon>Zoopagomycotina</taxon>
        <taxon>Zoopagomycetes</taxon>
        <taxon>Zoopagales</taxon>
        <taxon>Sigmoideomycetaceae</taxon>
        <taxon>Thamnocephalis</taxon>
    </lineage>
</organism>
<name>A0A4P9XLC3_9FUNG</name>
<keyword evidence="2" id="KW-1185">Reference proteome</keyword>
<evidence type="ECO:0000313" key="2">
    <source>
        <dbReference type="Proteomes" id="UP000271241"/>
    </source>
</evidence>
<accession>A0A4P9XLC3</accession>
<dbReference type="Proteomes" id="UP000271241">
    <property type="component" value="Unassembled WGS sequence"/>
</dbReference>
<dbReference type="OrthoDB" id="5524172at2759"/>
<protein>
    <submittedName>
        <fullName evidence="1">Uncharacterized protein</fullName>
    </submittedName>
</protein>